<reference evidence="1 2" key="1">
    <citation type="journal article" date="2018" name="Evol. Lett.">
        <title>Horizontal gene cluster transfer increased hallucinogenic mushroom diversity.</title>
        <authorList>
            <person name="Reynolds H.T."/>
            <person name="Vijayakumar V."/>
            <person name="Gluck-Thaler E."/>
            <person name="Korotkin H.B."/>
            <person name="Matheny P.B."/>
            <person name="Slot J.C."/>
        </authorList>
    </citation>
    <scope>NUCLEOTIDE SEQUENCE [LARGE SCALE GENOMIC DNA]</scope>
    <source>
        <strain evidence="1 2">2629</strain>
    </source>
</reference>
<protein>
    <submittedName>
        <fullName evidence="1">Uncharacterized protein</fullName>
    </submittedName>
</protein>
<sequence length="441" mass="49474">MTDPGLSDCLLPNELILDIFQHLSKDRKTLHKLLFFHPSYRTTIERALYSEMSDWVTTTSFQGFIKVVADNTRLASYVQCFAFCEEDDGEVLLLYLDEEATAERALLWEDVIRAIKSMVNLKRFLIRLFGGQPPGSLLSILQTRKLESFRWSSYNLRRETLARWSCIWQSQASLVELSVSLSAKHLSTLNVQLTLSNLLRFAGNWGAIKVIMPCCPNVTSLVWRRDTGEDSELTEEDISKFSAMVGTKLASFAINNHNGHFKDIPIALLRAFRDRPHAVRCLQLPLTWQHDNEGWGDVKDVLLSSFPILKYLIIAGSSVNETNSNLPNIDIDTYFSSLFSDMSSLQTVYIGPIASSLLHGNSDTETRIPTVHSSGSSALGGTLMFQSLTRAAVSESELAPCMTNAVIYQLSHDLVHFDDSITFDDLSHAYKDGNLTGFRVA</sequence>
<gene>
    <name evidence="1" type="ORF">CVT24_011077</name>
</gene>
<comment type="caution">
    <text evidence="1">The sequence shown here is derived from an EMBL/GenBank/DDBJ whole genome shotgun (WGS) entry which is preliminary data.</text>
</comment>
<evidence type="ECO:0000313" key="2">
    <source>
        <dbReference type="Proteomes" id="UP000284842"/>
    </source>
</evidence>
<dbReference type="AlphaFoldDB" id="A0A409YYC0"/>
<dbReference type="Proteomes" id="UP000284842">
    <property type="component" value="Unassembled WGS sequence"/>
</dbReference>
<evidence type="ECO:0000313" key="1">
    <source>
        <dbReference type="EMBL" id="PPR08016.1"/>
    </source>
</evidence>
<accession>A0A409YYC0</accession>
<dbReference type="EMBL" id="NHTK01000187">
    <property type="protein sequence ID" value="PPR08016.1"/>
    <property type="molecule type" value="Genomic_DNA"/>
</dbReference>
<proteinExistence type="predicted"/>
<dbReference type="InParanoid" id="A0A409YYC0"/>
<organism evidence="1 2">
    <name type="scientific">Panaeolus cyanescens</name>
    <dbReference type="NCBI Taxonomy" id="181874"/>
    <lineage>
        <taxon>Eukaryota</taxon>
        <taxon>Fungi</taxon>
        <taxon>Dikarya</taxon>
        <taxon>Basidiomycota</taxon>
        <taxon>Agaricomycotina</taxon>
        <taxon>Agaricomycetes</taxon>
        <taxon>Agaricomycetidae</taxon>
        <taxon>Agaricales</taxon>
        <taxon>Agaricineae</taxon>
        <taxon>Galeropsidaceae</taxon>
        <taxon>Panaeolus</taxon>
    </lineage>
</organism>
<keyword evidence="2" id="KW-1185">Reference proteome</keyword>
<name>A0A409YYC0_9AGAR</name>